<keyword evidence="3" id="KW-1185">Reference proteome</keyword>
<evidence type="ECO:0000313" key="3">
    <source>
        <dbReference type="Proteomes" id="UP000283509"/>
    </source>
</evidence>
<name>A0A423U367_PENVA</name>
<feature type="region of interest" description="Disordered" evidence="1">
    <location>
        <begin position="71"/>
        <end position="151"/>
    </location>
</feature>
<feature type="compositionally biased region" description="Pro residues" evidence="1">
    <location>
        <begin position="105"/>
        <end position="145"/>
    </location>
</feature>
<accession>A0A423U367</accession>
<reference evidence="2 3" key="2">
    <citation type="submission" date="2019-01" db="EMBL/GenBank/DDBJ databases">
        <title>The decoding of complex shrimp genome reveals the adaptation for benthos swimmer, frequently molting mechanism and breeding impact on genome.</title>
        <authorList>
            <person name="Sun Y."/>
            <person name="Gao Y."/>
            <person name="Yu Y."/>
        </authorList>
    </citation>
    <scope>NUCLEOTIDE SEQUENCE [LARGE SCALE GENOMIC DNA]</scope>
    <source>
        <tissue evidence="2">Muscle</tissue>
    </source>
</reference>
<evidence type="ECO:0000313" key="2">
    <source>
        <dbReference type="EMBL" id="ROT83157.1"/>
    </source>
</evidence>
<gene>
    <name evidence="2" type="ORF">C7M84_023660</name>
</gene>
<reference evidence="2 3" key="1">
    <citation type="submission" date="2018-04" db="EMBL/GenBank/DDBJ databases">
        <authorList>
            <person name="Zhang X."/>
            <person name="Yuan J."/>
            <person name="Li F."/>
            <person name="Xiang J."/>
        </authorList>
    </citation>
    <scope>NUCLEOTIDE SEQUENCE [LARGE SCALE GENOMIC DNA]</scope>
    <source>
        <tissue evidence="2">Muscle</tissue>
    </source>
</reference>
<feature type="compositionally biased region" description="Basic and acidic residues" evidence="1">
    <location>
        <begin position="7"/>
        <end position="21"/>
    </location>
</feature>
<feature type="region of interest" description="Disordered" evidence="1">
    <location>
        <begin position="1"/>
        <end position="21"/>
    </location>
</feature>
<dbReference type="Proteomes" id="UP000283509">
    <property type="component" value="Unassembled WGS sequence"/>
</dbReference>
<proteinExistence type="predicted"/>
<organism evidence="2 3">
    <name type="scientific">Penaeus vannamei</name>
    <name type="common">Whiteleg shrimp</name>
    <name type="synonym">Litopenaeus vannamei</name>
    <dbReference type="NCBI Taxonomy" id="6689"/>
    <lineage>
        <taxon>Eukaryota</taxon>
        <taxon>Metazoa</taxon>
        <taxon>Ecdysozoa</taxon>
        <taxon>Arthropoda</taxon>
        <taxon>Crustacea</taxon>
        <taxon>Multicrustacea</taxon>
        <taxon>Malacostraca</taxon>
        <taxon>Eumalacostraca</taxon>
        <taxon>Eucarida</taxon>
        <taxon>Decapoda</taxon>
        <taxon>Dendrobranchiata</taxon>
        <taxon>Penaeoidea</taxon>
        <taxon>Penaeidae</taxon>
        <taxon>Penaeus</taxon>
    </lineage>
</organism>
<comment type="caution">
    <text evidence="2">The sequence shown here is derived from an EMBL/GenBank/DDBJ whole genome shotgun (WGS) entry which is preliminary data.</text>
</comment>
<protein>
    <submittedName>
        <fullName evidence="2">Uncharacterized protein</fullName>
    </submittedName>
</protein>
<evidence type="ECO:0000256" key="1">
    <source>
        <dbReference type="SAM" id="MobiDB-lite"/>
    </source>
</evidence>
<dbReference type="AlphaFoldDB" id="A0A423U367"/>
<dbReference type="OrthoDB" id="6349845at2759"/>
<dbReference type="EMBL" id="QCYY01000726">
    <property type="protein sequence ID" value="ROT83157.1"/>
    <property type="molecule type" value="Genomic_DNA"/>
</dbReference>
<sequence length="151" mass="16796">MAASDDEMQKRDNLREQRTARWKGRKETCKTGSTMVVKLLAVVLIGVCAATADRDLGSFVAGRPVNHGVPGVQTFGGVPSFQRPQVDPRPPSFQWPPSYQLPQVDPRPPSFQRPQVDPRPPSFQLPQVDPRPPSFQRPQVDPRPPGFTLYG</sequence>